<dbReference type="InterPro" id="IPR017900">
    <property type="entry name" value="4Fe4S_Fe_S_CS"/>
</dbReference>
<organism evidence="1 2">
    <name type="scientific">Lentinus brumalis</name>
    <dbReference type="NCBI Taxonomy" id="2498619"/>
    <lineage>
        <taxon>Eukaryota</taxon>
        <taxon>Fungi</taxon>
        <taxon>Dikarya</taxon>
        <taxon>Basidiomycota</taxon>
        <taxon>Agaricomycotina</taxon>
        <taxon>Agaricomycetes</taxon>
        <taxon>Polyporales</taxon>
        <taxon>Polyporaceae</taxon>
        <taxon>Lentinus</taxon>
    </lineage>
</organism>
<dbReference type="InterPro" id="IPR032675">
    <property type="entry name" value="LRR_dom_sf"/>
</dbReference>
<sequence>MLFHPLQAASPRLAGWLVSPRTSSVSRCFHRGPRPTYEIRLVEEAVADGHSRDVRYHQLYLGHIVPSALIEYRHCCPSLLLSTNLDYSSHNVWLVWLIVIERRISHRLPVLGQGHEAYSRPWLQGRRGLQRCCVDVLVRLDSSHPLVSIPICLPPREDRRLLLCLLPSLSSDRLVFDLGGSSLAVQVFFLVTVVDSAACWRQVLLSTPEFWVEAVSAYFCVLRDPPAYLAAILERSQPLPIQPAFSRFTEALSQTLDSELWRMTALHVHAETTDEVVCLHDMLRQGMPVLKELVVEYHPEECGCRCDCDDCRACERACEYEDIQLDMEPLTANAIPRLQDVDVPAFWFSKLAAPSLRRVRVHRELSGFYDHENPRTKIQDLLNALAGCPELVRLELSRVLPHEDDLRRLSSRAGHTVALPALQRFHIEGTPSEIVALMPRFILPPTACVRIHDCTSSSGMWDLWKYLKATMLFSGVDRAEFTTRRWTNKSVLDCYAGGQERLQITSSLATTIPDIADAFRAHASVTHLTWTSEMDYLHEHHTGLRLLLPALPHLKSLTILSSGPAGVVALSALKPSDDITAEDVVCPRLEQLTLVLCWSQIIYESQCPLPRGTADMHEKEAVALFSDRCADLQSVLSARASRLGTRLTYLQYHECYSGPVEGSESSRRIFKLDETTPYWSIVEPAIRAVRDLVDGPFNFAGCNPTETDFY</sequence>
<dbReference type="EMBL" id="KZ857419">
    <property type="protein sequence ID" value="RDX47396.1"/>
    <property type="molecule type" value="Genomic_DNA"/>
</dbReference>
<dbReference type="Proteomes" id="UP000256964">
    <property type="component" value="Unassembled WGS sequence"/>
</dbReference>
<gene>
    <name evidence="1" type="ORF">OH76DRAFT_1484752</name>
</gene>
<accession>A0A371D4C2</accession>
<keyword evidence="2" id="KW-1185">Reference proteome</keyword>
<name>A0A371D4C2_9APHY</name>
<dbReference type="Gene3D" id="3.80.10.10">
    <property type="entry name" value="Ribonuclease Inhibitor"/>
    <property type="match status" value="1"/>
</dbReference>
<dbReference type="AlphaFoldDB" id="A0A371D4C2"/>
<evidence type="ECO:0000313" key="2">
    <source>
        <dbReference type="Proteomes" id="UP000256964"/>
    </source>
</evidence>
<evidence type="ECO:0008006" key="3">
    <source>
        <dbReference type="Google" id="ProtNLM"/>
    </source>
</evidence>
<dbReference type="STRING" id="139420.A0A371D4C2"/>
<proteinExistence type="predicted"/>
<evidence type="ECO:0000313" key="1">
    <source>
        <dbReference type="EMBL" id="RDX47396.1"/>
    </source>
</evidence>
<dbReference type="PROSITE" id="PS00198">
    <property type="entry name" value="4FE4S_FER_1"/>
    <property type="match status" value="1"/>
</dbReference>
<dbReference type="OrthoDB" id="2751071at2759"/>
<protein>
    <recommendedName>
        <fullName evidence="3">F-box domain-containing protein</fullName>
    </recommendedName>
</protein>
<reference evidence="1 2" key="1">
    <citation type="journal article" date="2018" name="Biotechnol. Biofuels">
        <title>Integrative visual omics of the white-rot fungus Polyporus brumalis exposes the biotechnological potential of its oxidative enzymes for delignifying raw plant biomass.</title>
        <authorList>
            <person name="Miyauchi S."/>
            <person name="Rancon A."/>
            <person name="Drula E."/>
            <person name="Hage H."/>
            <person name="Chaduli D."/>
            <person name="Favel A."/>
            <person name="Grisel S."/>
            <person name="Henrissat B."/>
            <person name="Herpoel-Gimbert I."/>
            <person name="Ruiz-Duenas F.J."/>
            <person name="Chevret D."/>
            <person name="Hainaut M."/>
            <person name="Lin J."/>
            <person name="Wang M."/>
            <person name="Pangilinan J."/>
            <person name="Lipzen A."/>
            <person name="Lesage-Meessen L."/>
            <person name="Navarro D."/>
            <person name="Riley R."/>
            <person name="Grigoriev I.V."/>
            <person name="Zhou S."/>
            <person name="Raouche S."/>
            <person name="Rosso M.N."/>
        </authorList>
    </citation>
    <scope>NUCLEOTIDE SEQUENCE [LARGE SCALE GENOMIC DNA]</scope>
    <source>
        <strain evidence="1 2">BRFM 1820</strain>
    </source>
</reference>